<dbReference type="Proteomes" id="UP001253545">
    <property type="component" value="Unassembled WGS sequence"/>
</dbReference>
<dbReference type="InterPro" id="IPR047662">
    <property type="entry name" value="SemiSWEET"/>
</dbReference>
<sequence length="90" mass="10059">MLVSETLGFIAALCTTLSFLPQVIKVLKTRDTKALSLSMYIVFVFGVSLWLVYGILKSDLPITIANSFTLLFACIILFVKVQNRKQDKLS</sequence>
<dbReference type="RefSeq" id="WP_311369603.1">
    <property type="nucleotide sequence ID" value="NZ_JAVRHX010000005.1"/>
</dbReference>
<reference evidence="6 7" key="1">
    <citation type="submission" date="2023-09" db="EMBL/GenBank/DDBJ databases">
        <authorList>
            <person name="Rey-Velasco X."/>
        </authorList>
    </citation>
    <scope>NUCLEOTIDE SEQUENCE [LARGE SCALE GENOMIC DNA]</scope>
    <source>
        <strain evidence="6 7">P117</strain>
    </source>
</reference>
<accession>A0ABU2ZUJ6</accession>
<protein>
    <submittedName>
        <fullName evidence="6">SemiSWEET transporter</fullName>
    </submittedName>
</protein>
<organism evidence="6 7">
    <name type="scientific">Glaciecola petra</name>
    <dbReference type="NCBI Taxonomy" id="3075602"/>
    <lineage>
        <taxon>Bacteria</taxon>
        <taxon>Pseudomonadati</taxon>
        <taxon>Pseudomonadota</taxon>
        <taxon>Gammaproteobacteria</taxon>
        <taxon>Alteromonadales</taxon>
        <taxon>Alteromonadaceae</taxon>
        <taxon>Glaciecola</taxon>
    </lineage>
</organism>
<dbReference type="NCBIfam" id="NF037968">
    <property type="entry name" value="SemiSWEET_2"/>
    <property type="match status" value="1"/>
</dbReference>
<proteinExistence type="predicted"/>
<keyword evidence="3 5" id="KW-1133">Transmembrane helix</keyword>
<gene>
    <name evidence="6" type="ORF">RM552_14575</name>
</gene>
<evidence type="ECO:0000313" key="6">
    <source>
        <dbReference type="EMBL" id="MDT0596076.1"/>
    </source>
</evidence>
<evidence type="ECO:0000256" key="2">
    <source>
        <dbReference type="ARBA" id="ARBA00022692"/>
    </source>
</evidence>
<evidence type="ECO:0000256" key="1">
    <source>
        <dbReference type="ARBA" id="ARBA00004141"/>
    </source>
</evidence>
<dbReference type="InterPro" id="IPR006603">
    <property type="entry name" value="PQ-loop_rpt"/>
</dbReference>
<keyword evidence="7" id="KW-1185">Reference proteome</keyword>
<evidence type="ECO:0000313" key="7">
    <source>
        <dbReference type="Proteomes" id="UP001253545"/>
    </source>
</evidence>
<evidence type="ECO:0000256" key="3">
    <source>
        <dbReference type="ARBA" id="ARBA00022989"/>
    </source>
</evidence>
<name>A0ABU2ZUJ6_9ALTE</name>
<dbReference type="Gene3D" id="1.20.1280.290">
    <property type="match status" value="1"/>
</dbReference>
<keyword evidence="4 5" id="KW-0472">Membrane</keyword>
<dbReference type="Pfam" id="PF04193">
    <property type="entry name" value="PQ-loop"/>
    <property type="match status" value="1"/>
</dbReference>
<dbReference type="EMBL" id="JAVRHX010000005">
    <property type="protein sequence ID" value="MDT0596076.1"/>
    <property type="molecule type" value="Genomic_DNA"/>
</dbReference>
<feature type="transmembrane region" description="Helical" evidence="5">
    <location>
        <begin position="62"/>
        <end position="81"/>
    </location>
</feature>
<feature type="transmembrane region" description="Helical" evidence="5">
    <location>
        <begin position="34"/>
        <end position="56"/>
    </location>
</feature>
<keyword evidence="2 5" id="KW-0812">Transmembrane</keyword>
<evidence type="ECO:0000256" key="4">
    <source>
        <dbReference type="ARBA" id="ARBA00023136"/>
    </source>
</evidence>
<comment type="subcellular location">
    <subcellularLocation>
        <location evidence="1">Membrane</location>
        <topology evidence="1">Multi-pass membrane protein</topology>
    </subcellularLocation>
</comment>
<evidence type="ECO:0000256" key="5">
    <source>
        <dbReference type="SAM" id="Phobius"/>
    </source>
</evidence>
<comment type="caution">
    <text evidence="6">The sequence shown here is derived from an EMBL/GenBank/DDBJ whole genome shotgun (WGS) entry which is preliminary data.</text>
</comment>
<feature type="transmembrane region" description="Helical" evidence="5">
    <location>
        <begin position="6"/>
        <end position="27"/>
    </location>
</feature>